<proteinExistence type="predicted"/>
<dbReference type="HOGENOM" id="CLU_3115946_0_0_6"/>
<feature type="compositionally biased region" description="Polar residues" evidence="1">
    <location>
        <begin position="18"/>
        <end position="29"/>
    </location>
</feature>
<dbReference type="AlphaFoldDB" id="B3PLG5"/>
<evidence type="ECO:0000313" key="3">
    <source>
        <dbReference type="Proteomes" id="UP000001036"/>
    </source>
</evidence>
<dbReference type="Proteomes" id="UP000001036">
    <property type="component" value="Chromosome"/>
</dbReference>
<name>B3PLG5_CELJU</name>
<sequence length="50" mass="5419">MAGILAYLPGPCYAGPQTPDQRQTGQGPETTAPAICRRWRNKTYGLTIPT</sequence>
<keyword evidence="3" id="KW-1185">Reference proteome</keyword>
<reference evidence="2 3" key="1">
    <citation type="journal article" date="2008" name="J. Bacteriol.">
        <title>Insights into plant cell wall degradation from the genome sequence of the soil bacterium Cellvibrio japonicus.</title>
        <authorList>
            <person name="Deboy R.T."/>
            <person name="Mongodin E.F."/>
            <person name="Fouts D.E."/>
            <person name="Tailford L.E."/>
            <person name="Khouri H."/>
            <person name="Emerson J.B."/>
            <person name="Mohamoud Y."/>
            <person name="Watkins K."/>
            <person name="Henrissat B."/>
            <person name="Gilbert H.J."/>
            <person name="Nelson K.E."/>
        </authorList>
    </citation>
    <scope>NUCLEOTIDE SEQUENCE [LARGE SCALE GENOMIC DNA]</scope>
    <source>
        <strain evidence="2 3">Ueda107</strain>
    </source>
</reference>
<protein>
    <submittedName>
        <fullName evidence="2">Uncharacterized protein</fullName>
    </submittedName>
</protein>
<accession>B3PLG5</accession>
<feature type="region of interest" description="Disordered" evidence="1">
    <location>
        <begin position="1"/>
        <end position="34"/>
    </location>
</feature>
<evidence type="ECO:0000256" key="1">
    <source>
        <dbReference type="SAM" id="MobiDB-lite"/>
    </source>
</evidence>
<gene>
    <name evidence="2" type="ordered locus">CJA_2586</name>
</gene>
<dbReference type="STRING" id="498211.CJA_2586"/>
<evidence type="ECO:0000313" key="2">
    <source>
        <dbReference type="EMBL" id="ACE84547.1"/>
    </source>
</evidence>
<dbReference type="EMBL" id="CP000934">
    <property type="protein sequence ID" value="ACE84547.1"/>
    <property type="molecule type" value="Genomic_DNA"/>
</dbReference>
<dbReference type="KEGG" id="cja:CJA_2586"/>
<organism evidence="2 3">
    <name type="scientific">Cellvibrio japonicus (strain Ueda107)</name>
    <name type="common">Pseudomonas fluorescens subsp. cellulosa</name>
    <dbReference type="NCBI Taxonomy" id="498211"/>
    <lineage>
        <taxon>Bacteria</taxon>
        <taxon>Pseudomonadati</taxon>
        <taxon>Pseudomonadota</taxon>
        <taxon>Gammaproteobacteria</taxon>
        <taxon>Cellvibrionales</taxon>
        <taxon>Cellvibrionaceae</taxon>
        <taxon>Cellvibrio</taxon>
    </lineage>
</organism>